<keyword evidence="2" id="KW-1185">Reference proteome</keyword>
<protein>
    <submittedName>
        <fullName evidence="1">Uncharacterized protein</fullName>
    </submittedName>
</protein>
<dbReference type="Proteomes" id="UP000252100">
    <property type="component" value="Chromosome"/>
</dbReference>
<sequence length="112" mass="13004">MLKDGFTPEAIDKLTGENVDSINEIHLEVIKVGGFIDDDWKKDSIEEFWLQQKRYENRVESLLERNTLIAEGREAEKIATVNHLHRKGHKPEDISELMDLDVEWVKSVLDTT</sequence>
<gene>
    <name evidence="1" type="ORF">DT065_11340</name>
</gene>
<reference evidence="1 2" key="1">
    <citation type="journal article" date="2018" name="J. Microbiol.">
        <title>Salicibibacter kimchii gen. nov., sp. nov., a moderately halophilic and alkalitolerant bacterium in the family Bacillaceae, isolated from kimchi.</title>
        <authorList>
            <person name="Jang J.Y."/>
            <person name="Oh Y.J."/>
            <person name="Lim S.K."/>
            <person name="Park H.K."/>
            <person name="Lee C."/>
            <person name="Kim J.Y."/>
            <person name="Lee M.A."/>
            <person name="Choi H.J."/>
        </authorList>
    </citation>
    <scope>NUCLEOTIDE SEQUENCE [LARGE SCALE GENOMIC DNA]</scope>
    <source>
        <strain evidence="1 2">NKC1-1</strain>
    </source>
</reference>
<proteinExistence type="predicted"/>
<organism evidence="1 2">
    <name type="scientific">Salicibibacter kimchii</name>
    <dbReference type="NCBI Taxonomy" id="2099786"/>
    <lineage>
        <taxon>Bacteria</taxon>
        <taxon>Bacillati</taxon>
        <taxon>Bacillota</taxon>
        <taxon>Bacilli</taxon>
        <taxon>Bacillales</taxon>
        <taxon>Bacillaceae</taxon>
        <taxon>Salicibibacter</taxon>
    </lineage>
</organism>
<dbReference type="AlphaFoldDB" id="A0A345C026"/>
<name>A0A345C026_9BACI</name>
<dbReference type="EMBL" id="CP031092">
    <property type="protein sequence ID" value="AXF56557.1"/>
    <property type="molecule type" value="Genomic_DNA"/>
</dbReference>
<evidence type="ECO:0000313" key="2">
    <source>
        <dbReference type="Proteomes" id="UP000252100"/>
    </source>
</evidence>
<dbReference type="KEGG" id="rue:DT065_11340"/>
<accession>A0A345C026</accession>
<evidence type="ECO:0000313" key="1">
    <source>
        <dbReference type="EMBL" id="AXF56557.1"/>
    </source>
</evidence>